<evidence type="ECO:0000313" key="3">
    <source>
        <dbReference type="Proteomes" id="UP000184330"/>
    </source>
</evidence>
<dbReference type="SUPFAM" id="SSF55729">
    <property type="entry name" value="Acyl-CoA N-acyltransferases (Nat)"/>
    <property type="match status" value="1"/>
</dbReference>
<dbReference type="EMBL" id="FJOG01000008">
    <property type="protein sequence ID" value="CZR56466.1"/>
    <property type="molecule type" value="Genomic_DNA"/>
</dbReference>
<dbReference type="PANTHER" id="PTHR43792:SF16">
    <property type="entry name" value="N-ACETYLTRANSFERASE DOMAIN-CONTAINING PROTEIN"/>
    <property type="match status" value="1"/>
</dbReference>
<dbReference type="Proteomes" id="UP000184330">
    <property type="component" value="Unassembled WGS sequence"/>
</dbReference>
<dbReference type="InterPro" id="IPR000182">
    <property type="entry name" value="GNAT_dom"/>
</dbReference>
<dbReference type="STRING" id="576137.A0A1L7WUK7"/>
<dbReference type="InterPro" id="IPR016181">
    <property type="entry name" value="Acyl_CoA_acyltransferase"/>
</dbReference>
<reference evidence="2 3" key="1">
    <citation type="submission" date="2016-03" db="EMBL/GenBank/DDBJ databases">
        <authorList>
            <person name="Ploux O."/>
        </authorList>
    </citation>
    <scope>NUCLEOTIDE SEQUENCE [LARGE SCALE GENOMIC DNA]</scope>
    <source>
        <strain evidence="2 3">UAMH 11012</strain>
    </source>
</reference>
<dbReference type="InterPro" id="IPR051531">
    <property type="entry name" value="N-acetyltransferase"/>
</dbReference>
<sequence length="210" mass="23532">MSHQFHYTPSGAPYIALTTGSPIPIYLTPLKETDAEQMQKNLSIESINNALISAPKPYTIESARWWISQNLAGLADLSLCALRASDPETGTLIGAASLAPHDGGFIPSYRARIERKEGEGRDVDLGYHLHPDWRGKGITREAVRAVVGWGMREEGVRKVVVRVLEENIESRRVVEGMSEFVRVNGMDDYMEYPENKGGGKRRCFIWEWKA</sequence>
<dbReference type="CDD" id="cd04301">
    <property type="entry name" value="NAT_SF"/>
    <property type="match status" value="1"/>
</dbReference>
<dbReference type="Pfam" id="PF13302">
    <property type="entry name" value="Acetyltransf_3"/>
    <property type="match status" value="1"/>
</dbReference>
<dbReference type="PANTHER" id="PTHR43792">
    <property type="entry name" value="GNAT FAMILY, PUTATIVE (AFU_ORTHOLOGUE AFUA_3G00765)-RELATED-RELATED"/>
    <property type="match status" value="1"/>
</dbReference>
<evidence type="ECO:0000259" key="1">
    <source>
        <dbReference type="PROSITE" id="PS51186"/>
    </source>
</evidence>
<evidence type="ECO:0000313" key="2">
    <source>
        <dbReference type="EMBL" id="CZR56466.1"/>
    </source>
</evidence>
<keyword evidence="3" id="KW-1185">Reference proteome</keyword>
<name>A0A1L7WUK7_9HELO</name>
<feature type="domain" description="N-acetyltransferase" evidence="1">
    <location>
        <begin position="25"/>
        <end position="210"/>
    </location>
</feature>
<proteinExistence type="predicted"/>
<gene>
    <name evidence="2" type="ORF">PAC_06354</name>
</gene>
<dbReference type="AlphaFoldDB" id="A0A1L7WUK7"/>
<accession>A0A1L7WUK7</accession>
<organism evidence="2 3">
    <name type="scientific">Phialocephala subalpina</name>
    <dbReference type="NCBI Taxonomy" id="576137"/>
    <lineage>
        <taxon>Eukaryota</taxon>
        <taxon>Fungi</taxon>
        <taxon>Dikarya</taxon>
        <taxon>Ascomycota</taxon>
        <taxon>Pezizomycotina</taxon>
        <taxon>Leotiomycetes</taxon>
        <taxon>Helotiales</taxon>
        <taxon>Mollisiaceae</taxon>
        <taxon>Phialocephala</taxon>
        <taxon>Phialocephala fortinii species complex</taxon>
    </lineage>
</organism>
<dbReference type="GO" id="GO:0016747">
    <property type="term" value="F:acyltransferase activity, transferring groups other than amino-acyl groups"/>
    <property type="evidence" value="ECO:0007669"/>
    <property type="project" value="InterPro"/>
</dbReference>
<dbReference type="PROSITE" id="PS51186">
    <property type="entry name" value="GNAT"/>
    <property type="match status" value="1"/>
</dbReference>
<dbReference type="OrthoDB" id="630895at2759"/>
<protein>
    <recommendedName>
        <fullName evidence="1">N-acetyltransferase domain-containing protein</fullName>
    </recommendedName>
</protein>
<dbReference type="Gene3D" id="3.40.630.30">
    <property type="match status" value="1"/>
</dbReference>